<keyword evidence="6 14" id="KW-0349">Heme</keyword>
<keyword evidence="7 14" id="KW-0479">Metal-binding</keyword>
<accession>A0A834N3A0</accession>
<dbReference type="InterPro" id="IPR002401">
    <property type="entry name" value="Cyt_P450_E_grp-I"/>
</dbReference>
<dbReference type="GO" id="GO:0020037">
    <property type="term" value="F:heme binding"/>
    <property type="evidence" value="ECO:0007669"/>
    <property type="project" value="InterPro"/>
</dbReference>
<dbReference type="GO" id="GO:0008395">
    <property type="term" value="F:steroid hydroxylase activity"/>
    <property type="evidence" value="ECO:0007669"/>
    <property type="project" value="TreeGrafter"/>
</dbReference>
<dbReference type="Proteomes" id="UP000614350">
    <property type="component" value="Unassembled WGS sequence"/>
</dbReference>
<keyword evidence="10 15" id="KW-0560">Oxidoreductase</keyword>
<comment type="function">
    <text evidence="2">May be involved in the metabolism of insect hormones and in the breakdown of synthetic insecticides.</text>
</comment>
<dbReference type="AlphaFoldDB" id="A0A834N3A0"/>
<keyword evidence="8" id="KW-0256">Endoplasmic reticulum</keyword>
<dbReference type="SUPFAM" id="SSF48264">
    <property type="entry name" value="Cytochrome P450"/>
    <property type="match status" value="2"/>
</dbReference>
<evidence type="ECO:0000256" key="14">
    <source>
        <dbReference type="PIRSR" id="PIRSR602401-1"/>
    </source>
</evidence>
<evidence type="ECO:0000256" key="3">
    <source>
        <dbReference type="ARBA" id="ARBA00004174"/>
    </source>
</evidence>
<dbReference type="GO" id="GO:0006082">
    <property type="term" value="P:organic acid metabolic process"/>
    <property type="evidence" value="ECO:0007669"/>
    <property type="project" value="TreeGrafter"/>
</dbReference>
<name>A0A834N3A0_VESVU</name>
<dbReference type="InterPro" id="IPR001128">
    <property type="entry name" value="Cyt_P450"/>
</dbReference>
<evidence type="ECO:0000256" key="10">
    <source>
        <dbReference type="ARBA" id="ARBA00023002"/>
    </source>
</evidence>
<keyword evidence="11 14" id="KW-0408">Iron</keyword>
<keyword evidence="12 15" id="KW-0503">Monooxygenase</keyword>
<dbReference type="PROSITE" id="PS00086">
    <property type="entry name" value="CYTOCHROME_P450"/>
    <property type="match status" value="1"/>
</dbReference>
<dbReference type="PRINTS" id="PR00385">
    <property type="entry name" value="P450"/>
</dbReference>
<evidence type="ECO:0000256" key="16">
    <source>
        <dbReference type="SAM" id="Phobius"/>
    </source>
</evidence>
<protein>
    <recommendedName>
        <fullName evidence="19">Cytochrome P450</fullName>
    </recommendedName>
</protein>
<evidence type="ECO:0000256" key="6">
    <source>
        <dbReference type="ARBA" id="ARBA00022617"/>
    </source>
</evidence>
<dbReference type="PANTHER" id="PTHR24300">
    <property type="entry name" value="CYTOCHROME P450 508A4-RELATED"/>
    <property type="match status" value="1"/>
</dbReference>
<feature type="binding site" description="axial binding residue" evidence="14">
    <location>
        <position position="560"/>
    </location>
    <ligand>
        <name>heme</name>
        <dbReference type="ChEBI" id="CHEBI:30413"/>
    </ligand>
    <ligandPart>
        <name>Fe</name>
        <dbReference type="ChEBI" id="CHEBI:18248"/>
    </ligandPart>
</feature>
<keyword evidence="16" id="KW-1133">Transmembrane helix</keyword>
<keyword evidence="9" id="KW-0492">Microsome</keyword>
<evidence type="ECO:0000256" key="8">
    <source>
        <dbReference type="ARBA" id="ARBA00022824"/>
    </source>
</evidence>
<evidence type="ECO:0000256" key="4">
    <source>
        <dbReference type="ARBA" id="ARBA00004406"/>
    </source>
</evidence>
<dbReference type="Pfam" id="PF00067">
    <property type="entry name" value="p450"/>
    <property type="match status" value="2"/>
</dbReference>
<evidence type="ECO:0000256" key="1">
    <source>
        <dbReference type="ARBA" id="ARBA00001971"/>
    </source>
</evidence>
<evidence type="ECO:0000256" key="11">
    <source>
        <dbReference type="ARBA" id="ARBA00023004"/>
    </source>
</evidence>
<sequence length="616" mass="71907">MIGKEKRRVFKSRLRAKQQPVRFIQRTGRLLLRNEVKRQMIVTVSLFLIVIILLLYLESRKPEGYPPGPKWWPILGSAMEVARIRKDAGYLFKTCSILSEKYGSVIGLKIGSDRIVILNDYNSVCSMLTNPDCEGRPTSIMYKERTWGKRRGLILVDGKSWIEQRRFVLRHLRNFGYGRNSMAAIIEEEALKLVEHFEKLLREEYHDINDNINRTSSVCNNHNISINNDDEIYELKNKISENKSKIFKYNVNDKYNIDKEINNENNFHDKLNIKLNDNKSNNAFTSRQMVISMHDAFGVTVLNTLWRMMAGKRFNTGDETLMYLQKIFTKLFYEIDMIGAPFSHFPLLRFIAPKLSGYQFFIETHQQLWSFLYKELENHKDTFNPNAPRDFMDVYLSVLKSKECSKTFSESQLLAICMDLFIAGSETTSKTLSFCFLYLILFPNVQKKAHEEIDRVIGDGRFPTLADRTRMTYLNAIVLESLRMFMGRNLNIPHRALKDTYIMDHRIPKDTMIIVNFNELFMNKSWSDPEEFRPERFIDKNGRISVQDQYFPFSIGRRRCMGETLARSNLFIVITTLLQKFTFSVVPGEQKPSTLDFHDGVTAAPKPFKVLVTAKT</sequence>
<dbReference type="PANTHER" id="PTHR24300:SF376">
    <property type="entry name" value="CYTOCHROME P450 15A1"/>
    <property type="match status" value="1"/>
</dbReference>
<evidence type="ECO:0008006" key="19">
    <source>
        <dbReference type="Google" id="ProtNLM"/>
    </source>
</evidence>
<evidence type="ECO:0000256" key="5">
    <source>
        <dbReference type="ARBA" id="ARBA00010617"/>
    </source>
</evidence>
<comment type="caution">
    <text evidence="17">The sequence shown here is derived from an EMBL/GenBank/DDBJ whole genome shotgun (WGS) entry which is preliminary data.</text>
</comment>
<comment type="subcellular location">
    <subcellularLocation>
        <location evidence="4">Endoplasmic reticulum membrane</location>
        <topology evidence="4">Peripheral membrane protein</topology>
    </subcellularLocation>
    <subcellularLocation>
        <location evidence="3">Microsome membrane</location>
        <topology evidence="3">Peripheral membrane protein</topology>
    </subcellularLocation>
</comment>
<dbReference type="InterPro" id="IPR036396">
    <property type="entry name" value="Cyt_P450_sf"/>
</dbReference>
<dbReference type="InterPro" id="IPR050182">
    <property type="entry name" value="Cytochrome_P450_fam2"/>
</dbReference>
<dbReference type="GO" id="GO:0005789">
    <property type="term" value="C:endoplasmic reticulum membrane"/>
    <property type="evidence" value="ECO:0007669"/>
    <property type="project" value="UniProtKB-SubCell"/>
</dbReference>
<evidence type="ECO:0000313" key="17">
    <source>
        <dbReference type="EMBL" id="KAF7394712.1"/>
    </source>
</evidence>
<evidence type="ECO:0000256" key="2">
    <source>
        <dbReference type="ARBA" id="ARBA00003690"/>
    </source>
</evidence>
<dbReference type="GO" id="GO:0006805">
    <property type="term" value="P:xenobiotic metabolic process"/>
    <property type="evidence" value="ECO:0007669"/>
    <property type="project" value="TreeGrafter"/>
</dbReference>
<dbReference type="CDD" id="cd20651">
    <property type="entry name" value="CYP15A1-like"/>
    <property type="match status" value="1"/>
</dbReference>
<dbReference type="GO" id="GO:0005506">
    <property type="term" value="F:iron ion binding"/>
    <property type="evidence" value="ECO:0007669"/>
    <property type="project" value="InterPro"/>
</dbReference>
<evidence type="ECO:0000313" key="18">
    <source>
        <dbReference type="Proteomes" id="UP000614350"/>
    </source>
</evidence>
<keyword evidence="16" id="KW-0812">Transmembrane</keyword>
<comment type="similarity">
    <text evidence="5 15">Belongs to the cytochrome P450 family.</text>
</comment>
<proteinExistence type="inferred from homology"/>
<dbReference type="FunFam" id="1.10.630.10:FF:000238">
    <property type="entry name" value="Cytochrome P450 2A6"/>
    <property type="match status" value="1"/>
</dbReference>
<dbReference type="InterPro" id="IPR017972">
    <property type="entry name" value="Cyt_P450_CS"/>
</dbReference>
<gene>
    <name evidence="17" type="ORF">HZH66_007886</name>
</gene>
<evidence type="ECO:0000256" key="13">
    <source>
        <dbReference type="ARBA" id="ARBA00023136"/>
    </source>
</evidence>
<feature type="transmembrane region" description="Helical" evidence="16">
    <location>
        <begin position="39"/>
        <end position="57"/>
    </location>
</feature>
<dbReference type="EMBL" id="JACSEA010000008">
    <property type="protein sequence ID" value="KAF7394712.1"/>
    <property type="molecule type" value="Genomic_DNA"/>
</dbReference>
<dbReference type="Gene3D" id="1.10.630.10">
    <property type="entry name" value="Cytochrome P450"/>
    <property type="match status" value="1"/>
</dbReference>
<organism evidence="17 18">
    <name type="scientific">Vespula vulgaris</name>
    <name type="common">Yellow jacket</name>
    <name type="synonym">Wasp</name>
    <dbReference type="NCBI Taxonomy" id="7454"/>
    <lineage>
        <taxon>Eukaryota</taxon>
        <taxon>Metazoa</taxon>
        <taxon>Ecdysozoa</taxon>
        <taxon>Arthropoda</taxon>
        <taxon>Hexapoda</taxon>
        <taxon>Insecta</taxon>
        <taxon>Pterygota</taxon>
        <taxon>Neoptera</taxon>
        <taxon>Endopterygota</taxon>
        <taxon>Hymenoptera</taxon>
        <taxon>Apocrita</taxon>
        <taxon>Aculeata</taxon>
        <taxon>Vespoidea</taxon>
        <taxon>Vespidae</taxon>
        <taxon>Vespinae</taxon>
        <taxon>Vespula</taxon>
    </lineage>
</organism>
<evidence type="ECO:0000256" key="9">
    <source>
        <dbReference type="ARBA" id="ARBA00022848"/>
    </source>
</evidence>
<evidence type="ECO:0000256" key="15">
    <source>
        <dbReference type="RuleBase" id="RU000461"/>
    </source>
</evidence>
<evidence type="ECO:0000256" key="7">
    <source>
        <dbReference type="ARBA" id="ARBA00022723"/>
    </source>
</evidence>
<dbReference type="GO" id="GO:0016712">
    <property type="term" value="F:oxidoreductase activity, acting on paired donors, with incorporation or reduction of molecular oxygen, reduced flavin or flavoprotein as one donor, and incorporation of one atom of oxygen"/>
    <property type="evidence" value="ECO:0007669"/>
    <property type="project" value="TreeGrafter"/>
</dbReference>
<reference evidence="17" key="1">
    <citation type="journal article" date="2020" name="G3 (Bethesda)">
        <title>High-Quality Assemblies for Three Invasive Social Wasps from the &lt;i&gt;Vespula&lt;/i&gt; Genus.</title>
        <authorList>
            <person name="Harrop T.W.R."/>
            <person name="Guhlin J."/>
            <person name="McLaughlin G.M."/>
            <person name="Permina E."/>
            <person name="Stockwell P."/>
            <person name="Gilligan J."/>
            <person name="Le Lec M.F."/>
            <person name="Gruber M.A.M."/>
            <person name="Quinn O."/>
            <person name="Lovegrove M."/>
            <person name="Duncan E.J."/>
            <person name="Remnant E.J."/>
            <person name="Van Eeckhoven J."/>
            <person name="Graham B."/>
            <person name="Knapp R.A."/>
            <person name="Langford K.W."/>
            <person name="Kronenberg Z."/>
            <person name="Press M.O."/>
            <person name="Eacker S.M."/>
            <person name="Wilson-Rankin E.E."/>
            <person name="Purcell J."/>
            <person name="Lester P.J."/>
            <person name="Dearden P.K."/>
        </authorList>
    </citation>
    <scope>NUCLEOTIDE SEQUENCE</scope>
    <source>
        <strain evidence="17">Marl-1</strain>
    </source>
</reference>
<keyword evidence="13 16" id="KW-0472">Membrane</keyword>
<evidence type="ECO:0000256" key="12">
    <source>
        <dbReference type="ARBA" id="ARBA00023033"/>
    </source>
</evidence>
<keyword evidence="18" id="KW-1185">Reference proteome</keyword>
<comment type="cofactor">
    <cofactor evidence="1 14">
        <name>heme</name>
        <dbReference type="ChEBI" id="CHEBI:30413"/>
    </cofactor>
</comment>
<dbReference type="PRINTS" id="PR00463">
    <property type="entry name" value="EP450I"/>
</dbReference>